<dbReference type="PANTHER" id="PTHR33164">
    <property type="entry name" value="TRANSCRIPTIONAL REGULATOR, MARR FAMILY"/>
    <property type="match status" value="1"/>
</dbReference>
<evidence type="ECO:0000259" key="1">
    <source>
        <dbReference type="PROSITE" id="PS50995"/>
    </source>
</evidence>
<gene>
    <name evidence="2" type="ORF">D1164_12180</name>
</gene>
<dbReference type="RefSeq" id="WP_119350440.1">
    <property type="nucleotide sequence ID" value="NZ_QWET01000008.1"/>
</dbReference>
<dbReference type="OrthoDB" id="9786071at2"/>
<dbReference type="Proteomes" id="UP000266441">
    <property type="component" value="Unassembled WGS sequence"/>
</dbReference>
<keyword evidence="3" id="KW-1185">Reference proteome</keyword>
<feature type="domain" description="HTH marR-type" evidence="1">
    <location>
        <begin position="16"/>
        <end position="150"/>
    </location>
</feature>
<name>A0A399CYZ3_9BACT</name>
<dbReference type="EMBL" id="QWET01000008">
    <property type="protein sequence ID" value="RIH64975.1"/>
    <property type="molecule type" value="Genomic_DNA"/>
</dbReference>
<protein>
    <submittedName>
        <fullName evidence="2">MarR family transcriptional regulator</fullName>
    </submittedName>
</protein>
<comment type="caution">
    <text evidence="2">The sequence shown here is derived from an EMBL/GenBank/DDBJ whole genome shotgun (WGS) entry which is preliminary data.</text>
</comment>
<proteinExistence type="predicted"/>
<dbReference type="SMART" id="SM00347">
    <property type="entry name" value="HTH_MARR"/>
    <property type="match status" value="1"/>
</dbReference>
<evidence type="ECO:0000313" key="3">
    <source>
        <dbReference type="Proteomes" id="UP000266441"/>
    </source>
</evidence>
<dbReference type="InterPro" id="IPR000835">
    <property type="entry name" value="HTH_MarR-typ"/>
</dbReference>
<dbReference type="Gene3D" id="1.10.10.10">
    <property type="entry name" value="Winged helix-like DNA-binding domain superfamily/Winged helix DNA-binding domain"/>
    <property type="match status" value="1"/>
</dbReference>
<dbReference type="InterPro" id="IPR036390">
    <property type="entry name" value="WH_DNA-bd_sf"/>
</dbReference>
<sequence length="201" mass="23141">MKSSSFDLQKQNQKIESKIVVALERISEAFRVLLWNESKENSLSPIQIQILIFLLFHSREKCKVSYLAREFNVTKATISDSVRVLLTKKLLEKEEDVADTRSFNISLTTEGKEIAEKAAFFSLSMESPIEKFTTKQKEVMLSGLLKLIFDLNKSGIITIQRMCFTCSYYQVESGSHYCKLLQSKLAENELRIDCPEHEMSH</sequence>
<reference evidence="2 3" key="1">
    <citation type="journal article" date="2015" name="Int. J. Syst. Evol. Microbiol.">
        <title>Mariniphaga sediminis sp. nov., isolated from coastal sediment.</title>
        <authorList>
            <person name="Wang F.Q."/>
            <person name="Shen Q.Y."/>
            <person name="Chen G.J."/>
            <person name="Du Z.J."/>
        </authorList>
    </citation>
    <scope>NUCLEOTIDE SEQUENCE [LARGE SCALE GENOMIC DNA]</scope>
    <source>
        <strain evidence="2 3">SY21</strain>
    </source>
</reference>
<dbReference type="SUPFAM" id="SSF46785">
    <property type="entry name" value="Winged helix' DNA-binding domain"/>
    <property type="match status" value="1"/>
</dbReference>
<dbReference type="InterPro" id="IPR036388">
    <property type="entry name" value="WH-like_DNA-bd_sf"/>
</dbReference>
<dbReference type="GO" id="GO:0003700">
    <property type="term" value="F:DNA-binding transcription factor activity"/>
    <property type="evidence" value="ECO:0007669"/>
    <property type="project" value="InterPro"/>
</dbReference>
<dbReference type="PANTHER" id="PTHR33164:SF43">
    <property type="entry name" value="HTH-TYPE TRANSCRIPTIONAL REPRESSOR YETL"/>
    <property type="match status" value="1"/>
</dbReference>
<dbReference type="GO" id="GO:0006950">
    <property type="term" value="P:response to stress"/>
    <property type="evidence" value="ECO:0007669"/>
    <property type="project" value="TreeGrafter"/>
</dbReference>
<dbReference type="Pfam" id="PF12802">
    <property type="entry name" value="MarR_2"/>
    <property type="match status" value="1"/>
</dbReference>
<evidence type="ECO:0000313" key="2">
    <source>
        <dbReference type="EMBL" id="RIH64975.1"/>
    </source>
</evidence>
<organism evidence="2 3">
    <name type="scientific">Mariniphaga sediminis</name>
    <dbReference type="NCBI Taxonomy" id="1628158"/>
    <lineage>
        <taxon>Bacteria</taxon>
        <taxon>Pseudomonadati</taxon>
        <taxon>Bacteroidota</taxon>
        <taxon>Bacteroidia</taxon>
        <taxon>Marinilabiliales</taxon>
        <taxon>Prolixibacteraceae</taxon>
        <taxon>Mariniphaga</taxon>
    </lineage>
</organism>
<dbReference type="InterPro" id="IPR039422">
    <property type="entry name" value="MarR/SlyA-like"/>
</dbReference>
<dbReference type="PROSITE" id="PS50995">
    <property type="entry name" value="HTH_MARR_2"/>
    <property type="match status" value="1"/>
</dbReference>
<dbReference type="AlphaFoldDB" id="A0A399CYZ3"/>
<accession>A0A399CYZ3</accession>